<dbReference type="AlphaFoldDB" id="A0A3S9MY44"/>
<dbReference type="OrthoDB" id="1121706at2"/>
<dbReference type="KEGG" id="noj:EJ995_08050"/>
<proteinExistence type="predicted"/>
<keyword evidence="2" id="KW-1185">Reference proteome</keyword>
<dbReference type="EMBL" id="CP034549">
    <property type="protein sequence ID" value="AZQ44186.1"/>
    <property type="molecule type" value="Genomic_DNA"/>
</dbReference>
<sequence>MNLKELYQIAKTELSGLSSLDNSDFRLEQAEYQKEEKIWEIVVSYLVENTNKPTSPLGALTSGFTYHRIYKKVKIDNEKNVIGFYIYEK</sequence>
<evidence type="ECO:0000313" key="2">
    <source>
        <dbReference type="Proteomes" id="UP000279600"/>
    </source>
</evidence>
<protein>
    <submittedName>
        <fullName evidence="1">Uncharacterized protein</fullName>
    </submittedName>
</protein>
<organism evidence="1 2">
    <name type="scientific">Nonlabens ponticola</name>
    <dbReference type="NCBI Taxonomy" id="2496866"/>
    <lineage>
        <taxon>Bacteria</taxon>
        <taxon>Pseudomonadati</taxon>
        <taxon>Bacteroidota</taxon>
        <taxon>Flavobacteriia</taxon>
        <taxon>Flavobacteriales</taxon>
        <taxon>Flavobacteriaceae</taxon>
        <taxon>Nonlabens</taxon>
    </lineage>
</organism>
<evidence type="ECO:0000313" key="1">
    <source>
        <dbReference type="EMBL" id="AZQ44186.1"/>
    </source>
</evidence>
<accession>A0A3S9MY44</accession>
<dbReference type="RefSeq" id="WP_126447375.1">
    <property type="nucleotide sequence ID" value="NZ_CP034549.1"/>
</dbReference>
<dbReference type="Proteomes" id="UP000279600">
    <property type="component" value="Chromosome"/>
</dbReference>
<reference evidence="1 2" key="1">
    <citation type="submission" date="2018-12" db="EMBL/GenBank/DDBJ databases">
        <title>Complete genome of Nonlabens sp. MJ115.</title>
        <authorList>
            <person name="Choi H.S."/>
            <person name="Jung J."/>
        </authorList>
    </citation>
    <scope>NUCLEOTIDE SEQUENCE [LARGE SCALE GENOMIC DNA]</scope>
    <source>
        <strain evidence="1 2">MJ115</strain>
    </source>
</reference>
<name>A0A3S9MY44_9FLAO</name>
<gene>
    <name evidence="1" type="ORF">EJ995_08050</name>
</gene>